<feature type="region of interest" description="Disordered" evidence="1">
    <location>
        <begin position="1"/>
        <end position="22"/>
    </location>
</feature>
<protein>
    <submittedName>
        <fullName evidence="2">Uncharacterized protein</fullName>
    </submittedName>
</protein>
<sequence>MASVEEASADRKERTKKLPQEIKQAHEELEKLAEKQQIEPYHDTLRIEKLDKEFDVFKWKSRANVEDKAAATEIDPNAQQYFYRACTMEEAHLWLDSRSQEDAIAKEGQPWASYADYSEKYLDGVDRNILLEVHAPGWVAVQQSIGIEYGKSEGGDDHSWFTGLTKTAGHSGAKDENEALKDVWLQHDQRVKKLCEKYELNSDPKSLNLKDQAGLLRGILFVDLIRSVRIVRMKLHTWKFIQKLES</sequence>
<keyword evidence="3" id="KW-1185">Reference proteome</keyword>
<comment type="caution">
    <text evidence="2">The sequence shown here is derived from an EMBL/GenBank/DDBJ whole genome shotgun (WGS) entry which is preliminary data.</text>
</comment>
<reference evidence="2 3" key="1">
    <citation type="submission" date="2024-02" db="EMBL/GenBank/DDBJ databases">
        <authorList>
            <person name="Chen Y."/>
            <person name="Shah S."/>
            <person name="Dougan E. K."/>
            <person name="Thang M."/>
            <person name="Chan C."/>
        </authorList>
    </citation>
    <scope>NUCLEOTIDE SEQUENCE [LARGE SCALE GENOMIC DNA]</scope>
</reference>
<dbReference type="EMBL" id="CAXAMM010019890">
    <property type="protein sequence ID" value="CAK9046662.1"/>
    <property type="molecule type" value="Genomic_DNA"/>
</dbReference>
<evidence type="ECO:0000313" key="3">
    <source>
        <dbReference type="Proteomes" id="UP001642464"/>
    </source>
</evidence>
<accession>A0ABP0M5B2</accession>
<dbReference type="Proteomes" id="UP001642464">
    <property type="component" value="Unassembled WGS sequence"/>
</dbReference>
<name>A0ABP0M5B2_9DINO</name>
<evidence type="ECO:0000256" key="1">
    <source>
        <dbReference type="SAM" id="MobiDB-lite"/>
    </source>
</evidence>
<feature type="compositionally biased region" description="Basic and acidic residues" evidence="1">
    <location>
        <begin position="8"/>
        <end position="22"/>
    </location>
</feature>
<organism evidence="2 3">
    <name type="scientific">Durusdinium trenchii</name>
    <dbReference type="NCBI Taxonomy" id="1381693"/>
    <lineage>
        <taxon>Eukaryota</taxon>
        <taxon>Sar</taxon>
        <taxon>Alveolata</taxon>
        <taxon>Dinophyceae</taxon>
        <taxon>Suessiales</taxon>
        <taxon>Symbiodiniaceae</taxon>
        <taxon>Durusdinium</taxon>
    </lineage>
</organism>
<proteinExistence type="predicted"/>
<gene>
    <name evidence="2" type="ORF">SCF082_LOCUS26225</name>
</gene>
<evidence type="ECO:0000313" key="2">
    <source>
        <dbReference type="EMBL" id="CAK9046662.1"/>
    </source>
</evidence>